<evidence type="ECO:0000313" key="3">
    <source>
        <dbReference type="EMBL" id="CAJ1407935.1"/>
    </source>
</evidence>
<protein>
    <submittedName>
        <fullName evidence="3">Uncharacterized protein</fullName>
    </submittedName>
</protein>
<sequence>MENDMALEVSWVRRLLEDVEKDYTGMVDSLLAENKQLEDLLSLMAHHLDNLASNYPGKELEGPDAAAAAGKITAQLSQRLEELQREALQAREAQQDRVSLQKRLCEEEMGSKQLQRRLEAMLQENGAAPFEESEIDDEMGRAALIAKVRGAEKARAQEARSRELAETRCALVERRCRDAVARLEAELAEARSQSAVTWPKDKPMDIQSDGPARSPLKEEVQAFTQQMEMERKVHDHRRSLLERYSLPDKVPAMPSQTRPVTETPRSVMITDDEDYGMEGYLERPVDGSYEKVFVDIRDGQFRVKSNKSSPSTLSESSLISLNGPACLTSRCARSFEERRGGHFDATRYGYALF</sequence>
<comment type="caution">
    <text evidence="3">The sequence shown here is derived from an EMBL/GenBank/DDBJ whole genome shotgun (WGS) entry which is preliminary data.</text>
</comment>
<dbReference type="AlphaFoldDB" id="A0AA36JKL0"/>
<keyword evidence="1" id="KW-0175">Coiled coil</keyword>
<name>A0AA36JKL0_9DINO</name>
<evidence type="ECO:0000256" key="1">
    <source>
        <dbReference type="SAM" id="Coils"/>
    </source>
</evidence>
<evidence type="ECO:0000256" key="2">
    <source>
        <dbReference type="SAM" id="MobiDB-lite"/>
    </source>
</evidence>
<feature type="region of interest" description="Disordered" evidence="2">
    <location>
        <begin position="194"/>
        <end position="214"/>
    </location>
</feature>
<feature type="coiled-coil region" evidence="1">
    <location>
        <begin position="66"/>
        <end position="103"/>
    </location>
</feature>
<dbReference type="EMBL" id="CAUJNA010003696">
    <property type="protein sequence ID" value="CAJ1407935.1"/>
    <property type="molecule type" value="Genomic_DNA"/>
</dbReference>
<reference evidence="3" key="1">
    <citation type="submission" date="2023-08" db="EMBL/GenBank/DDBJ databases">
        <authorList>
            <person name="Chen Y."/>
            <person name="Shah S."/>
            <person name="Dougan E. K."/>
            <person name="Thang M."/>
            <person name="Chan C."/>
        </authorList>
    </citation>
    <scope>NUCLEOTIDE SEQUENCE</scope>
</reference>
<organism evidence="3 4">
    <name type="scientific">Effrenium voratum</name>
    <dbReference type="NCBI Taxonomy" id="2562239"/>
    <lineage>
        <taxon>Eukaryota</taxon>
        <taxon>Sar</taxon>
        <taxon>Alveolata</taxon>
        <taxon>Dinophyceae</taxon>
        <taxon>Suessiales</taxon>
        <taxon>Symbiodiniaceae</taxon>
        <taxon>Effrenium</taxon>
    </lineage>
</organism>
<keyword evidence="4" id="KW-1185">Reference proteome</keyword>
<dbReference type="Proteomes" id="UP001178507">
    <property type="component" value="Unassembled WGS sequence"/>
</dbReference>
<accession>A0AA36JKL0</accession>
<gene>
    <name evidence="3" type="ORF">EVOR1521_LOCUS29514</name>
</gene>
<evidence type="ECO:0000313" key="4">
    <source>
        <dbReference type="Proteomes" id="UP001178507"/>
    </source>
</evidence>
<proteinExistence type="predicted"/>